<dbReference type="Proteomes" id="UP000220841">
    <property type="component" value="Unassembled WGS sequence"/>
</dbReference>
<keyword evidence="6" id="KW-0378">Hydrolase</keyword>
<dbReference type="PANTHER" id="PTHR34043">
    <property type="entry name" value="ALPHA/BETA-HYDROLASES SUPERFAMILY PROTEIN"/>
    <property type="match status" value="1"/>
</dbReference>
<dbReference type="Pfam" id="PF24708">
    <property type="entry name" value="Lip_C"/>
    <property type="match status" value="1"/>
</dbReference>
<comment type="subcellular location">
    <subcellularLocation>
        <location evidence="2">Secreted</location>
    </subcellularLocation>
</comment>
<dbReference type="GO" id="GO:0016042">
    <property type="term" value="P:lipid catabolic process"/>
    <property type="evidence" value="ECO:0007669"/>
    <property type="project" value="UniProtKB-KW"/>
</dbReference>
<dbReference type="EMBL" id="NUBY01000176">
    <property type="protein sequence ID" value="PEP96978.1"/>
    <property type="molecule type" value="Genomic_DNA"/>
</dbReference>
<protein>
    <recommendedName>
        <fullName evidence="3">triacylglycerol lipase</fullName>
        <ecNumber evidence="3">3.1.1.3</ecNumber>
    </recommendedName>
</protein>
<dbReference type="GO" id="GO:0004806">
    <property type="term" value="F:triacylglycerol lipase activity"/>
    <property type="evidence" value="ECO:0007669"/>
    <property type="project" value="UniProtKB-EC"/>
</dbReference>
<dbReference type="GO" id="GO:0005576">
    <property type="term" value="C:extracellular region"/>
    <property type="evidence" value="ECO:0007669"/>
    <property type="project" value="UniProtKB-SubCell"/>
</dbReference>
<proteinExistence type="predicted"/>
<dbReference type="InterPro" id="IPR029058">
    <property type="entry name" value="AB_hydrolase_fold"/>
</dbReference>
<dbReference type="SUPFAM" id="SSF53474">
    <property type="entry name" value="alpha/beta-Hydrolases"/>
    <property type="match status" value="1"/>
</dbReference>
<evidence type="ECO:0000256" key="3">
    <source>
        <dbReference type="ARBA" id="ARBA00013279"/>
    </source>
</evidence>
<organism evidence="10 11">
    <name type="scientific">Bacillus toyonensis</name>
    <dbReference type="NCBI Taxonomy" id="155322"/>
    <lineage>
        <taxon>Bacteria</taxon>
        <taxon>Bacillati</taxon>
        <taxon>Bacillota</taxon>
        <taxon>Bacilli</taxon>
        <taxon>Bacillales</taxon>
        <taxon>Bacillaceae</taxon>
        <taxon>Bacillus</taxon>
        <taxon>Bacillus cereus group</taxon>
    </lineage>
</organism>
<dbReference type="EC" id="3.1.1.3" evidence="3"/>
<evidence type="ECO:0000259" key="9">
    <source>
        <dbReference type="Pfam" id="PF24708"/>
    </source>
</evidence>
<evidence type="ECO:0000256" key="4">
    <source>
        <dbReference type="ARBA" id="ARBA00022525"/>
    </source>
</evidence>
<accession>A0A2A8H9C6</accession>
<evidence type="ECO:0000256" key="1">
    <source>
        <dbReference type="ARBA" id="ARBA00001024"/>
    </source>
</evidence>
<dbReference type="AlphaFoldDB" id="A0A2A8H9C6"/>
<feature type="domain" description="Lipase-like C-terminal" evidence="9">
    <location>
        <begin position="34"/>
        <end position="411"/>
    </location>
</feature>
<evidence type="ECO:0000256" key="7">
    <source>
        <dbReference type="ARBA" id="ARBA00022963"/>
    </source>
</evidence>
<reference evidence="10 11" key="1">
    <citation type="submission" date="2017-09" db="EMBL/GenBank/DDBJ databases">
        <title>Large-scale bioinformatics analysis of Bacillus genomes uncovers conserved roles of natural products in bacterial physiology.</title>
        <authorList>
            <consortium name="Agbiome Team Llc"/>
            <person name="Bleich R.M."/>
            <person name="Grubbs K.J."/>
            <person name="Santa Maria K.C."/>
            <person name="Allen S.E."/>
            <person name="Farag S."/>
            <person name="Shank E.A."/>
            <person name="Bowers A."/>
        </authorList>
    </citation>
    <scope>NUCLEOTIDE SEQUENCE [LARGE SCALE GENOMIC DNA]</scope>
    <source>
        <strain evidence="10 11">AFS021349</strain>
    </source>
</reference>
<evidence type="ECO:0000256" key="5">
    <source>
        <dbReference type="ARBA" id="ARBA00022729"/>
    </source>
</evidence>
<dbReference type="PANTHER" id="PTHR34043:SF3">
    <property type="entry name" value="ALPHA_BETA-HYDROLASES SUPERFAMILY PROTEIN"/>
    <property type="match status" value="1"/>
</dbReference>
<keyword evidence="4" id="KW-0964">Secreted</keyword>
<keyword evidence="7" id="KW-0442">Lipid degradation</keyword>
<name>A0A2A8H9C6_9BACI</name>
<evidence type="ECO:0000313" key="10">
    <source>
        <dbReference type="EMBL" id="PEP96978.1"/>
    </source>
</evidence>
<dbReference type="InterPro" id="IPR056304">
    <property type="entry name" value="Lip-like_C"/>
</dbReference>
<evidence type="ECO:0000313" key="11">
    <source>
        <dbReference type="Proteomes" id="UP000220841"/>
    </source>
</evidence>
<evidence type="ECO:0000256" key="2">
    <source>
        <dbReference type="ARBA" id="ARBA00004613"/>
    </source>
</evidence>
<keyword evidence="8" id="KW-0443">Lipid metabolism</keyword>
<evidence type="ECO:0000256" key="6">
    <source>
        <dbReference type="ARBA" id="ARBA00022801"/>
    </source>
</evidence>
<comment type="caution">
    <text evidence="10">The sequence shown here is derived from an EMBL/GenBank/DDBJ whole genome shotgun (WGS) entry which is preliminary data.</text>
</comment>
<evidence type="ECO:0000256" key="8">
    <source>
        <dbReference type="ARBA" id="ARBA00023098"/>
    </source>
</evidence>
<dbReference type="RefSeq" id="WP_098227412.1">
    <property type="nucleotide sequence ID" value="NZ_NUBY01000176.1"/>
</dbReference>
<comment type="catalytic activity">
    <reaction evidence="1">
        <text>a triacylglycerol + H2O = a diacylglycerol + a fatty acid + H(+)</text>
        <dbReference type="Rhea" id="RHEA:12044"/>
        <dbReference type="ChEBI" id="CHEBI:15377"/>
        <dbReference type="ChEBI" id="CHEBI:15378"/>
        <dbReference type="ChEBI" id="CHEBI:17855"/>
        <dbReference type="ChEBI" id="CHEBI:18035"/>
        <dbReference type="ChEBI" id="CHEBI:28868"/>
        <dbReference type="EC" id="3.1.1.3"/>
    </reaction>
</comment>
<dbReference type="Gene3D" id="3.40.50.1820">
    <property type="entry name" value="alpha/beta hydrolase"/>
    <property type="match status" value="1"/>
</dbReference>
<keyword evidence="5" id="KW-0732">Signal</keyword>
<sequence length="415" mass="46701">MKKNLFFLFIVGCITFSIFSVGPEYAKAETKNKNNNPIILVHGFAGWGRDELLGIKYWGGLQDIQENLKKEGYQVYTASIGPVSSNWDRACELYAHINGGTVDYGEAHAKKHGHKRYGRAFPKLIPNWNEKNKIHLIGHSMGGQTIRTLVQLLKDGNQEERDYAKQNVKIKLSPLFQGGKSYVHSVTSLATPHNGTTLADGILLFPAIKKILVAAASIGSNNDLLPYDFKLDQWNIPKYDGESFSQYIDRLQNHPIWKGTKDISQWDLTTDGAKELNTWVKTHPDVYYFSYGGQATRKAPILGKYIPDITMNPALMANAIFLGAYTREEMNRPLIDANWWENDGVVNTISMLGPSTDQIVLNAGTLQIGKWNYIETKENWDHLDMVGLSVSDTLGISDINEFYRNIAEKLTNLPE</sequence>
<gene>
    <name evidence="10" type="ORF">CN585_24840</name>
</gene>